<sequence length="254" mass="27558">MSLVQSVQGRSSHHLAARQSITTSMRYQRRPRYATVPLVATEVHWCLSTRIEHRLRGRSHPWIRNGSAASVIQAIQVHGVFVVGVLLRKPSRTCGAEERDRQHQRCTTAELLSRGVAFRGSCRVLGNQWLNSLPHTTGAPVVSGRCARARGAPNQGSQSPLERPSVGSVQQRCYPAGGGDGQNRFAVASAVHSRTLNRGTTATQRSSAPSLCCDDWQCRRTGKRGAIAAMESDLTFPLGRPATAAQAGHDELHG</sequence>
<dbReference type="EMBL" id="CALQ01001959">
    <property type="protein sequence ID" value="CCM20185.1"/>
    <property type="molecule type" value="Genomic_DNA"/>
</dbReference>
<proteinExistence type="predicted"/>
<dbReference type="AlphaFoldDB" id="A0A1E1J981"/>
<feature type="region of interest" description="Disordered" evidence="1">
    <location>
        <begin position="148"/>
        <end position="170"/>
    </location>
</feature>
<reference evidence="2" key="1">
    <citation type="submission" date="2012-08" db="EMBL/GenBank/DDBJ databases">
        <title>Comparative genomics of metastatic and non-metastatic Leishmania guyanensis provides insights into polygenic factors involved in Leishmania RNA virus infection.</title>
        <authorList>
            <person name="Smith D."/>
            <person name="Hertz-Fowler C."/>
            <person name="Martin R."/>
            <person name="Dickens N."/>
            <person name="Fasel N."/>
            <person name="Falquet L."/>
            <person name="Beverley S."/>
            <person name="Zangger H."/>
            <person name="Calderon-Copete S."/>
            <person name="Mottram J."/>
            <person name="Xenarios I."/>
        </authorList>
    </citation>
    <scope>NUCLEOTIDE SEQUENCE</scope>
    <source>
        <strain evidence="2">MHOM/BR/75/M4147/SSU:IR2SAT-LUC</strain>
    </source>
</reference>
<evidence type="ECO:0000313" key="3">
    <source>
        <dbReference type="EMBL" id="CCM20201.1"/>
    </source>
</evidence>
<organism evidence="2">
    <name type="scientific">Leishmania guyanensis</name>
    <dbReference type="NCBI Taxonomy" id="5670"/>
    <lineage>
        <taxon>Eukaryota</taxon>
        <taxon>Discoba</taxon>
        <taxon>Euglenozoa</taxon>
        <taxon>Kinetoplastea</taxon>
        <taxon>Metakinetoplastina</taxon>
        <taxon>Trypanosomatida</taxon>
        <taxon>Trypanosomatidae</taxon>
        <taxon>Leishmaniinae</taxon>
        <taxon>Leishmania</taxon>
        <taxon>Leishmania guyanensis species complex</taxon>
    </lineage>
</organism>
<protein>
    <submittedName>
        <fullName evidence="2">Uncharacterized protein</fullName>
    </submittedName>
</protein>
<name>A0A1E1J981_LEIGU</name>
<evidence type="ECO:0000256" key="1">
    <source>
        <dbReference type="SAM" id="MobiDB-lite"/>
    </source>
</evidence>
<accession>A0A1E1J981</accession>
<evidence type="ECO:0000313" key="2">
    <source>
        <dbReference type="EMBL" id="CCM20185.1"/>
    </source>
</evidence>
<gene>
    <name evidence="2" type="ORF">BN36_NA76650</name>
    <name evidence="3" type="ORF">BN36_NA76990</name>
</gene>
<dbReference type="EMBL" id="CALQ01001967">
    <property type="protein sequence ID" value="CCM20201.1"/>
    <property type="molecule type" value="Genomic_DNA"/>
</dbReference>